<dbReference type="SUPFAM" id="SSF56059">
    <property type="entry name" value="Glutathione synthetase ATP-binding domain-like"/>
    <property type="match status" value="1"/>
</dbReference>
<comment type="catalytic activity">
    <reaction evidence="5">
        <text>L-glutamyl-[protein] + L-glutamate + ATP = gamma-L-glutamyl-L-glutamyl-[protein] + ADP + phosphate + H(+)</text>
        <dbReference type="Rhea" id="RHEA:60144"/>
        <dbReference type="Rhea" id="RHEA-COMP:10208"/>
        <dbReference type="Rhea" id="RHEA-COMP:15517"/>
        <dbReference type="ChEBI" id="CHEBI:15378"/>
        <dbReference type="ChEBI" id="CHEBI:29973"/>
        <dbReference type="ChEBI" id="CHEBI:29985"/>
        <dbReference type="ChEBI" id="CHEBI:30616"/>
        <dbReference type="ChEBI" id="CHEBI:43474"/>
        <dbReference type="ChEBI" id="CHEBI:143622"/>
        <dbReference type="ChEBI" id="CHEBI:456216"/>
    </reaction>
    <physiologicalReaction direction="left-to-right" evidence="5">
        <dbReference type="Rhea" id="RHEA:60145"/>
    </physiologicalReaction>
</comment>
<dbReference type="EMBL" id="JAOPGA020001054">
    <property type="protein sequence ID" value="KAL0484569.1"/>
    <property type="molecule type" value="Genomic_DNA"/>
</dbReference>
<dbReference type="GO" id="GO:0000226">
    <property type="term" value="P:microtubule cytoskeleton organization"/>
    <property type="evidence" value="ECO:0007669"/>
    <property type="project" value="TreeGrafter"/>
</dbReference>
<dbReference type="PROSITE" id="PS51221">
    <property type="entry name" value="TTL"/>
    <property type="match status" value="1"/>
</dbReference>
<dbReference type="PANTHER" id="PTHR12241">
    <property type="entry name" value="TUBULIN POLYGLUTAMYLASE"/>
    <property type="match status" value="1"/>
</dbReference>
<keyword evidence="7" id="KW-1185">Reference proteome</keyword>
<evidence type="ECO:0000256" key="5">
    <source>
        <dbReference type="ARBA" id="ARBA00049274"/>
    </source>
</evidence>
<evidence type="ECO:0000313" key="7">
    <source>
        <dbReference type="Proteomes" id="UP001431209"/>
    </source>
</evidence>
<sequence length="402" mass="46898">MKFALVEPKIAGPKRCRWGDQCRRPDRCNMDHTEYPPVVIKEDTTTYFLETRSHDRDVFTVLRRTLEENNFIRLDVPKEQVVHHNVTLLWGTVYPKYPLPKSCIINHFPNSHQLTSKNRMSINLASNFDYLPKSFNLPEQLQEFQEHQDQNIWICKPVAKGCGHEVRVVTRQELMNDYNPHKNPEGKSKRVVVSEYIRNPLLIDDKKVDMRMYVLLKNGDSIFLYDDAIVRSASEAYSNNVDTLNNSFIHITNNSINNKKILHEKIQMGDQNNCYGFYGNKSYKELIKNLNVDPSQQLHDLVRCAVNATIYNKKYEDELSDIGDSFRTMKHRCFELLGFDVLFDENMKPYLLEVNGMPDLNGMSKNGFAVIKVDFDIKSRMFAECMNIVFSDHFELTGFTKL</sequence>
<dbReference type="AlphaFoldDB" id="A0AAW2Z583"/>
<dbReference type="InterPro" id="IPR004344">
    <property type="entry name" value="TTL/TTLL_fam"/>
</dbReference>
<dbReference type="PANTHER" id="PTHR12241:SF145">
    <property type="entry name" value="TUBULIN POLYGLUTAMYLASE TTLL5"/>
    <property type="match status" value="1"/>
</dbReference>
<keyword evidence="2" id="KW-0547">Nucleotide-binding</keyword>
<keyword evidence="3" id="KW-0067">ATP-binding</keyword>
<reference evidence="6 7" key="1">
    <citation type="submission" date="2024-03" db="EMBL/GenBank/DDBJ databases">
        <title>The Acrasis kona genome and developmental transcriptomes reveal deep origins of eukaryotic multicellular pathways.</title>
        <authorList>
            <person name="Sheikh S."/>
            <person name="Fu C.-J."/>
            <person name="Brown M.W."/>
            <person name="Baldauf S.L."/>
        </authorList>
    </citation>
    <scope>NUCLEOTIDE SEQUENCE [LARGE SCALE GENOMIC DNA]</scope>
    <source>
        <strain evidence="6 7">ATCC MYA-3509</strain>
    </source>
</reference>
<dbReference type="GO" id="GO:0070740">
    <property type="term" value="F:tubulin-glutamic acid ligase activity"/>
    <property type="evidence" value="ECO:0007669"/>
    <property type="project" value="TreeGrafter"/>
</dbReference>
<accession>A0AAW2Z583</accession>
<dbReference type="Pfam" id="PF03133">
    <property type="entry name" value="TTL"/>
    <property type="match status" value="1"/>
</dbReference>
<dbReference type="GO" id="GO:0005524">
    <property type="term" value="F:ATP binding"/>
    <property type="evidence" value="ECO:0007669"/>
    <property type="project" value="UniProtKB-KW"/>
</dbReference>
<keyword evidence="1" id="KW-0436">Ligase</keyword>
<protein>
    <recommendedName>
        <fullName evidence="4">Tubulin--tyrosine ligase-like protein 5</fullName>
    </recommendedName>
</protein>
<evidence type="ECO:0000256" key="3">
    <source>
        <dbReference type="ARBA" id="ARBA00022840"/>
    </source>
</evidence>
<name>A0AAW2Z583_9EUKA</name>
<evidence type="ECO:0000256" key="4">
    <source>
        <dbReference type="ARBA" id="ARBA00041448"/>
    </source>
</evidence>
<dbReference type="GO" id="GO:0015631">
    <property type="term" value="F:tubulin binding"/>
    <property type="evidence" value="ECO:0007669"/>
    <property type="project" value="TreeGrafter"/>
</dbReference>
<proteinExistence type="predicted"/>
<organism evidence="6 7">
    <name type="scientific">Acrasis kona</name>
    <dbReference type="NCBI Taxonomy" id="1008807"/>
    <lineage>
        <taxon>Eukaryota</taxon>
        <taxon>Discoba</taxon>
        <taxon>Heterolobosea</taxon>
        <taxon>Tetramitia</taxon>
        <taxon>Eutetramitia</taxon>
        <taxon>Acrasidae</taxon>
        <taxon>Acrasis</taxon>
    </lineage>
</organism>
<evidence type="ECO:0000313" key="6">
    <source>
        <dbReference type="EMBL" id="KAL0484569.1"/>
    </source>
</evidence>
<dbReference type="Proteomes" id="UP001431209">
    <property type="component" value="Unassembled WGS sequence"/>
</dbReference>
<dbReference type="GO" id="GO:0036064">
    <property type="term" value="C:ciliary basal body"/>
    <property type="evidence" value="ECO:0007669"/>
    <property type="project" value="TreeGrafter"/>
</dbReference>
<evidence type="ECO:0000256" key="1">
    <source>
        <dbReference type="ARBA" id="ARBA00022598"/>
    </source>
</evidence>
<dbReference type="Gene3D" id="3.30.470.20">
    <property type="entry name" value="ATP-grasp fold, B domain"/>
    <property type="match status" value="1"/>
</dbReference>
<evidence type="ECO:0000256" key="2">
    <source>
        <dbReference type="ARBA" id="ARBA00022741"/>
    </source>
</evidence>
<comment type="caution">
    <text evidence="6">The sequence shown here is derived from an EMBL/GenBank/DDBJ whole genome shotgun (WGS) entry which is preliminary data.</text>
</comment>
<gene>
    <name evidence="6" type="ORF">AKO1_011623</name>
</gene>